<dbReference type="PANTHER" id="PTHR46268">
    <property type="entry name" value="STRESS RESPONSE PROTEIN NHAX"/>
    <property type="match status" value="1"/>
</dbReference>
<dbReference type="PRINTS" id="PR01438">
    <property type="entry name" value="UNVRSLSTRESS"/>
</dbReference>
<dbReference type="InterPro" id="IPR014729">
    <property type="entry name" value="Rossmann-like_a/b/a_fold"/>
</dbReference>
<gene>
    <name evidence="4" type="ORF">EII40_07285</name>
    <name evidence="5" type="ORF">EII41_09935</name>
</gene>
<dbReference type="Proteomes" id="UP000278609">
    <property type="component" value="Unassembled WGS sequence"/>
</dbReference>
<comment type="similarity">
    <text evidence="1">Belongs to the universal stress protein A family.</text>
</comment>
<protein>
    <submittedName>
        <fullName evidence="5">Universal stress protein</fullName>
    </submittedName>
</protein>
<dbReference type="InterPro" id="IPR006015">
    <property type="entry name" value="Universal_stress_UspA"/>
</dbReference>
<evidence type="ECO:0000313" key="7">
    <source>
        <dbReference type="Proteomes" id="UP000279860"/>
    </source>
</evidence>
<dbReference type="RefSeq" id="WP_124751612.1">
    <property type="nucleotide sequence ID" value="NZ_RQYN01000039.1"/>
</dbReference>
<evidence type="ECO:0000259" key="3">
    <source>
        <dbReference type="Pfam" id="PF09413"/>
    </source>
</evidence>
<evidence type="ECO:0000256" key="1">
    <source>
        <dbReference type="ARBA" id="ARBA00008791"/>
    </source>
</evidence>
<dbReference type="Pfam" id="PF09413">
    <property type="entry name" value="DUF2007"/>
    <property type="match status" value="1"/>
</dbReference>
<evidence type="ECO:0000313" key="4">
    <source>
        <dbReference type="EMBL" id="RRD60582.1"/>
    </source>
</evidence>
<dbReference type="EMBL" id="RQYS01000027">
    <property type="protein sequence ID" value="RRD60582.1"/>
    <property type="molecule type" value="Genomic_DNA"/>
</dbReference>
<dbReference type="OrthoDB" id="9788959at2"/>
<dbReference type="InterPro" id="IPR018551">
    <property type="entry name" value="DUF2007"/>
</dbReference>
<dbReference type="SUPFAM" id="SSF52402">
    <property type="entry name" value="Adenine nucleotide alpha hydrolases-like"/>
    <property type="match status" value="2"/>
</dbReference>
<dbReference type="CDD" id="cd00293">
    <property type="entry name" value="USP-like"/>
    <property type="match status" value="2"/>
</dbReference>
<feature type="domain" description="UspA" evidence="2">
    <location>
        <begin position="82"/>
        <end position="236"/>
    </location>
</feature>
<dbReference type="Proteomes" id="UP000279860">
    <property type="component" value="Unassembled WGS sequence"/>
</dbReference>
<organism evidence="5 7">
    <name type="scientific">Tannerella forsythia</name>
    <name type="common">Bacteroides forsythus</name>
    <dbReference type="NCBI Taxonomy" id="28112"/>
    <lineage>
        <taxon>Bacteria</taxon>
        <taxon>Pseudomonadati</taxon>
        <taxon>Bacteroidota</taxon>
        <taxon>Bacteroidia</taxon>
        <taxon>Bacteroidales</taxon>
        <taxon>Tannerellaceae</taxon>
        <taxon>Tannerella</taxon>
    </lineage>
</organism>
<accession>A0A3P1YR80</accession>
<reference evidence="6 7" key="1">
    <citation type="submission" date="2018-11" db="EMBL/GenBank/DDBJ databases">
        <title>Genomes From Bacteria Associated with the Canine Oral Cavity: a Test Case for Automated Genome-Based Taxonomic Assignment.</title>
        <authorList>
            <person name="Coil D.A."/>
            <person name="Jospin G."/>
            <person name="Darling A.E."/>
            <person name="Wallis C."/>
            <person name="Davis I.J."/>
            <person name="Harris S."/>
            <person name="Eisen J.A."/>
            <person name="Holcombe L.J."/>
            <person name="O'Flynn C."/>
        </authorList>
    </citation>
    <scope>NUCLEOTIDE SEQUENCE [LARGE SCALE GENOMIC DNA]</scope>
    <source>
        <strain evidence="5 7">OH1426_COT-023</strain>
        <strain evidence="4 6">OH2617_COT-023</strain>
    </source>
</reference>
<name>A0A3P1YR80_TANFO</name>
<feature type="domain" description="DUF2007" evidence="3">
    <location>
        <begin position="15"/>
        <end position="64"/>
    </location>
</feature>
<evidence type="ECO:0000313" key="6">
    <source>
        <dbReference type="Proteomes" id="UP000278609"/>
    </source>
</evidence>
<dbReference type="AlphaFoldDB" id="A0A3P1YR80"/>
<proteinExistence type="inferred from homology"/>
<dbReference type="PANTHER" id="PTHR46268:SF6">
    <property type="entry name" value="UNIVERSAL STRESS PROTEIN UP12"/>
    <property type="match status" value="1"/>
</dbReference>
<dbReference type="InterPro" id="IPR006016">
    <property type="entry name" value="UspA"/>
</dbReference>
<dbReference type="Pfam" id="PF00582">
    <property type="entry name" value="Usp"/>
    <property type="match status" value="1"/>
</dbReference>
<dbReference type="EMBL" id="RQYN01000039">
    <property type="protein sequence ID" value="RRD73185.1"/>
    <property type="molecule type" value="Genomic_DNA"/>
</dbReference>
<comment type="caution">
    <text evidence="5">The sequence shown here is derived from an EMBL/GenBank/DDBJ whole genome shotgun (WGS) entry which is preliminary data.</text>
</comment>
<dbReference type="Gene3D" id="3.40.50.620">
    <property type="entry name" value="HUPs"/>
    <property type="match status" value="2"/>
</dbReference>
<evidence type="ECO:0000259" key="2">
    <source>
        <dbReference type="Pfam" id="PF00582"/>
    </source>
</evidence>
<evidence type="ECO:0000313" key="5">
    <source>
        <dbReference type="EMBL" id="RRD73185.1"/>
    </source>
</evidence>
<sequence>MEKQLVTLAIHTYEKAQILKTLLESEGIEAYIHNVNQIQPVISAGVRIRIKESDLPRALRLIEDTQWLDETEKEDAPEKTLKKVLIPVDFSDYSIRACEIGINYAHQIGAEVMLLHAYFSTYIPSALPFATREPVVTGVSNNENIHLVYKQVQKDVENICTLINRKMESGEWPRVKYNYILREGLPEEEIMAYAKEYHPTLIVMGTRGKNQKNADLIGSVTGEVIEQTNMPLLAIPEHVPFSNLNETKRIAFAISFNQRDILAFDKFIHFFKEHPVQIQLFNISTSRNEWNDIRLSGLNEYLKKQYPELKIEYTVLNDGDLLEAIETFVKEKQIDMIAFSTYRRSMITRIFNPSLARKMLFHSNTPLLVIPI</sequence>